<dbReference type="Gene3D" id="3.30.70.1320">
    <property type="entry name" value="Multidrug efflux transporter AcrB pore domain like"/>
    <property type="match status" value="1"/>
</dbReference>
<gene>
    <name evidence="8" type="ordered locus">azo2335</name>
</gene>
<dbReference type="PANTHER" id="PTHR32063:SF34">
    <property type="entry name" value="MULTIDRUG RESISTANCE PROTEIN MDTC"/>
    <property type="match status" value="1"/>
</dbReference>
<dbReference type="InterPro" id="IPR001036">
    <property type="entry name" value="Acrflvin-R"/>
</dbReference>
<keyword evidence="5 7" id="KW-1133">Transmembrane helix</keyword>
<feature type="transmembrane region" description="Helical" evidence="7">
    <location>
        <begin position="333"/>
        <end position="353"/>
    </location>
</feature>
<dbReference type="HOGENOM" id="CLU_002755_1_2_4"/>
<evidence type="ECO:0000256" key="1">
    <source>
        <dbReference type="ARBA" id="ARBA00022448"/>
    </source>
</evidence>
<feature type="transmembrane region" description="Helical" evidence="7">
    <location>
        <begin position="428"/>
        <end position="451"/>
    </location>
</feature>
<dbReference type="Gene3D" id="3.30.2090.10">
    <property type="entry name" value="Multidrug efflux transporter AcrB TolC docking domain, DN and DC subdomains"/>
    <property type="match status" value="2"/>
</dbReference>
<sequence length="1044" mass="110021">MSLAARFIRRPVATVLLTLGVALVGLAAFFQLPAALLPQVDYPVISVRASLPGASPDTMAASVAMPLERALGSIAGVNEITSRSSLGSTEVVLQFDLSRDIDGAARDIQAAINASRSQLPSGMAGNPTLRKSNPNDSPILILAMTSDVLSRTQIYDAAVTILAQKLAQVEGVGQVSVGGSSLPAVRVELNPLALARSGVSAETVRGAIASGNVNRPKGFVEDGGRHWQIGANDQALSAADYTPMIVRWQQGAALRLSDVAEVRDGAQELRNAGVASGRPAVLLMVNRQPNANIIATVDHILKLLPELQAAIPPQIRLEVSQDRSTTVRASLRDVGVCLVLSVLLVVLVVIGFLRDRRAALIPAVTVPVALVGTLALMYLAGFSINNLSLMALTVAAGFVVDDIVVVLENTTRHIEHGLSPLQAALRGVGEVSGTLVSMALSLAAVFIPIIFMEGVVGRLFGEFALTLVAAIGVSLLLSIATAPMLCSRLLRPTTALPAPGRFGRLRERTLAALLAAYRRSLGWALDHRATMLLALAGVVGLNVYLYTVVPKGFLPQQDTGRLIAFIEGDQSSSFQAMYEHLTVIDSILRQDPAVLRTSGSVGGNGPGGGTVTSARMFVTLKPLGERREPAQAVIERLRPRLARVAGARVFVMSAQEIRIGGRGGSSDYLYTLQSDDLDALRAWEPKIRTALAALPQLADVNTDTRDKGLQTRLVVDREAAARLGLSQRAIDLALNNYFGERLVSTIHHPLNQYRVVMGAAPHFWRSPTVLADIVLVAEDGSRVPLSAVAHWEPGNAPLTVNHQSQFAASTVSFALAPGVPLGEATRAITAAMAQLGVPSSIFGSFEGAARAFQSAGNSQLLLILAAIVAVYLVLGILYESLLHPLTILSTLPSAGIGAVLALLAFGTEFTVIALIGVILLAGIVMKNAIMMIDFALHAQRSRGLAPREAILDACVLRFRPIMMTTAAAILGALPLALGSGDGAELRQPLGIAIVGGLLVGQWLTLYTTPVVYLALDRLRLRLARQAHKRIAAPAAAPAPAVDPA</sequence>
<feature type="transmembrane region" description="Helical" evidence="7">
    <location>
        <begin position="989"/>
        <end position="1015"/>
    </location>
</feature>
<keyword evidence="4 7" id="KW-0812">Transmembrane</keyword>
<feature type="transmembrane region" description="Helical" evidence="7">
    <location>
        <begin position="529"/>
        <end position="549"/>
    </location>
</feature>
<accession>A1K7Z7</accession>
<dbReference type="SUPFAM" id="SSF82866">
    <property type="entry name" value="Multidrug efflux transporter AcrB transmembrane domain"/>
    <property type="match status" value="2"/>
</dbReference>
<organism evidence="8 9">
    <name type="scientific">Azoarcus sp. (strain BH72)</name>
    <dbReference type="NCBI Taxonomy" id="418699"/>
    <lineage>
        <taxon>Bacteria</taxon>
        <taxon>Pseudomonadati</taxon>
        <taxon>Pseudomonadota</taxon>
        <taxon>Betaproteobacteria</taxon>
        <taxon>Rhodocyclales</taxon>
        <taxon>Zoogloeaceae</taxon>
        <taxon>Azoarcus</taxon>
    </lineage>
</organism>
<evidence type="ECO:0000256" key="4">
    <source>
        <dbReference type="ARBA" id="ARBA00022692"/>
    </source>
</evidence>
<proteinExistence type="predicted"/>
<evidence type="ECO:0000313" key="9">
    <source>
        <dbReference type="Proteomes" id="UP000002588"/>
    </source>
</evidence>
<dbReference type="AlphaFoldDB" id="A1K7Z7"/>
<dbReference type="SUPFAM" id="SSF82693">
    <property type="entry name" value="Multidrug efflux transporter AcrB pore domain, PN1, PN2, PC1 and PC2 subdomains"/>
    <property type="match status" value="4"/>
</dbReference>
<dbReference type="eggNOG" id="COG0841">
    <property type="taxonomic scope" value="Bacteria"/>
</dbReference>
<dbReference type="Gene3D" id="3.30.70.1440">
    <property type="entry name" value="Multidrug efflux transporter AcrB pore domain"/>
    <property type="match status" value="1"/>
</dbReference>
<dbReference type="InterPro" id="IPR027463">
    <property type="entry name" value="AcrB_DN_DC_subdom"/>
</dbReference>
<dbReference type="EMBL" id="AM406670">
    <property type="protein sequence ID" value="CAL94952.1"/>
    <property type="molecule type" value="Genomic_DNA"/>
</dbReference>
<feature type="transmembrane region" description="Helical" evidence="7">
    <location>
        <begin position="360"/>
        <end position="381"/>
    </location>
</feature>
<keyword evidence="9" id="KW-1185">Reference proteome</keyword>
<dbReference type="FunFam" id="3.30.70.1430:FF:000001">
    <property type="entry name" value="Efflux pump membrane transporter"/>
    <property type="match status" value="1"/>
</dbReference>
<dbReference type="KEGG" id="azo:azo2335"/>
<dbReference type="PANTHER" id="PTHR32063">
    <property type="match status" value="1"/>
</dbReference>
<keyword evidence="6 7" id="KW-0472">Membrane</keyword>
<feature type="transmembrane region" description="Helical" evidence="7">
    <location>
        <begin position="860"/>
        <end position="878"/>
    </location>
</feature>
<evidence type="ECO:0000256" key="7">
    <source>
        <dbReference type="SAM" id="Phobius"/>
    </source>
</evidence>
<dbReference type="Gene3D" id="1.20.1640.10">
    <property type="entry name" value="Multidrug efflux transporter AcrB transmembrane domain"/>
    <property type="match status" value="2"/>
</dbReference>
<evidence type="ECO:0000256" key="6">
    <source>
        <dbReference type="ARBA" id="ARBA00023136"/>
    </source>
</evidence>
<evidence type="ECO:0000313" key="8">
    <source>
        <dbReference type="EMBL" id="CAL94952.1"/>
    </source>
</evidence>
<name>A1K7Z7_AZOSB</name>
<dbReference type="GO" id="GO:0005886">
    <property type="term" value="C:plasma membrane"/>
    <property type="evidence" value="ECO:0007669"/>
    <property type="project" value="TreeGrafter"/>
</dbReference>
<dbReference type="PRINTS" id="PR00702">
    <property type="entry name" value="ACRIFLAVINRP"/>
</dbReference>
<dbReference type="RefSeq" id="WP_011766066.1">
    <property type="nucleotide sequence ID" value="NC_008702.1"/>
</dbReference>
<keyword evidence="3" id="KW-0997">Cell inner membrane</keyword>
<feature type="transmembrane region" description="Helical" evidence="7">
    <location>
        <begin position="956"/>
        <end position="977"/>
    </location>
</feature>
<keyword evidence="2" id="KW-1003">Cell membrane</keyword>
<dbReference type="Pfam" id="PF00873">
    <property type="entry name" value="ACR_tran"/>
    <property type="match status" value="1"/>
</dbReference>
<dbReference type="GO" id="GO:0042910">
    <property type="term" value="F:xenobiotic transmembrane transporter activity"/>
    <property type="evidence" value="ECO:0007669"/>
    <property type="project" value="TreeGrafter"/>
</dbReference>
<evidence type="ECO:0000256" key="5">
    <source>
        <dbReference type="ARBA" id="ARBA00022989"/>
    </source>
</evidence>
<evidence type="ECO:0000256" key="2">
    <source>
        <dbReference type="ARBA" id="ARBA00022475"/>
    </source>
</evidence>
<protein>
    <submittedName>
        <fullName evidence="8">RND efflux transporter, permease protein</fullName>
    </submittedName>
</protein>
<keyword evidence="1" id="KW-0813">Transport</keyword>
<feature type="transmembrane region" description="Helical" evidence="7">
    <location>
        <begin position="463"/>
        <end position="486"/>
    </location>
</feature>
<dbReference type="STRING" id="62928.azo2335"/>
<evidence type="ECO:0000256" key="3">
    <source>
        <dbReference type="ARBA" id="ARBA00022519"/>
    </source>
</evidence>
<dbReference type="SUPFAM" id="SSF82714">
    <property type="entry name" value="Multidrug efflux transporter AcrB TolC docking domain, DN and DC subdomains"/>
    <property type="match status" value="2"/>
</dbReference>
<dbReference type="Proteomes" id="UP000002588">
    <property type="component" value="Chromosome"/>
</dbReference>
<dbReference type="Gene3D" id="3.30.70.1430">
    <property type="entry name" value="Multidrug efflux transporter AcrB pore domain"/>
    <property type="match status" value="2"/>
</dbReference>
<reference evidence="8 9" key="1">
    <citation type="journal article" date="2006" name="Nat. Biotechnol.">
        <title>Complete genome of the mutualistic, N2-fixing grass endophyte Azoarcus sp. strain BH72.</title>
        <authorList>
            <person name="Krause A."/>
            <person name="Ramakumar A."/>
            <person name="Bartels D."/>
            <person name="Battistoni F."/>
            <person name="Bekel T."/>
            <person name="Boch J."/>
            <person name="Boehm M."/>
            <person name="Friedrich F."/>
            <person name="Hurek T."/>
            <person name="Krause L."/>
            <person name="Linke B."/>
            <person name="McHardy A.C."/>
            <person name="Sarkar A."/>
            <person name="Schneiker S."/>
            <person name="Syed A.A."/>
            <person name="Thauer R."/>
            <person name="Vorhoelter F.-J."/>
            <person name="Weidner S."/>
            <person name="Puehler A."/>
            <person name="Reinhold-Hurek B."/>
            <person name="Kaiser O."/>
            <person name="Goesmann A."/>
        </authorList>
    </citation>
    <scope>NUCLEOTIDE SEQUENCE [LARGE SCALE GENOMIC DNA]</scope>
    <source>
        <strain evidence="8 9">BH72</strain>
    </source>
</reference>
<feature type="transmembrane region" description="Helical" evidence="7">
    <location>
        <begin position="911"/>
        <end position="936"/>
    </location>
</feature>